<protein>
    <submittedName>
        <fullName evidence="1">Uncharacterized protein</fullName>
    </submittedName>
</protein>
<gene>
    <name evidence="1" type="ORF">LCGC14_0176460</name>
</gene>
<comment type="caution">
    <text evidence="1">The sequence shown here is derived from an EMBL/GenBank/DDBJ whole genome shotgun (WGS) entry which is preliminary data.</text>
</comment>
<accession>A0A0F9V7W4</accession>
<evidence type="ECO:0000313" key="1">
    <source>
        <dbReference type="EMBL" id="KKN95777.1"/>
    </source>
</evidence>
<name>A0A0F9V7W4_9ZZZZ</name>
<sequence length="44" mass="5299">MNKRLAIFRYKFPKEGICFFCQKKVDSKNMARQHGKITHQRCPN</sequence>
<reference evidence="1" key="1">
    <citation type="journal article" date="2015" name="Nature">
        <title>Complex archaea that bridge the gap between prokaryotes and eukaryotes.</title>
        <authorList>
            <person name="Spang A."/>
            <person name="Saw J.H."/>
            <person name="Jorgensen S.L."/>
            <person name="Zaremba-Niedzwiedzka K."/>
            <person name="Martijn J."/>
            <person name="Lind A.E."/>
            <person name="van Eijk R."/>
            <person name="Schleper C."/>
            <person name="Guy L."/>
            <person name="Ettema T.J."/>
        </authorList>
    </citation>
    <scope>NUCLEOTIDE SEQUENCE</scope>
</reference>
<dbReference type="EMBL" id="LAZR01000069">
    <property type="protein sequence ID" value="KKN95777.1"/>
    <property type="molecule type" value="Genomic_DNA"/>
</dbReference>
<organism evidence="1">
    <name type="scientific">marine sediment metagenome</name>
    <dbReference type="NCBI Taxonomy" id="412755"/>
    <lineage>
        <taxon>unclassified sequences</taxon>
        <taxon>metagenomes</taxon>
        <taxon>ecological metagenomes</taxon>
    </lineage>
</organism>
<dbReference type="AlphaFoldDB" id="A0A0F9V7W4"/>
<proteinExistence type="predicted"/>